<accession>A0A1D1UJL7</accession>
<evidence type="ECO:0000313" key="5">
    <source>
        <dbReference type="Proteomes" id="UP000186922"/>
    </source>
</evidence>
<dbReference type="PANTHER" id="PTHR31624">
    <property type="entry name" value="UPF0472 PROTEIN C16ORF72"/>
    <property type="match status" value="1"/>
</dbReference>
<dbReference type="STRING" id="947166.A0A1D1UJL7"/>
<dbReference type="AlphaFoldDB" id="A0A1D1UJL7"/>
<feature type="region of interest" description="Disordered" evidence="3">
    <location>
        <begin position="1"/>
        <end position="60"/>
    </location>
</feature>
<dbReference type="GO" id="GO:0005634">
    <property type="term" value="C:nucleus"/>
    <property type="evidence" value="ECO:0007669"/>
    <property type="project" value="UniProtKB-SubCell"/>
</dbReference>
<dbReference type="OrthoDB" id="5823474at2759"/>
<dbReference type="Proteomes" id="UP000186922">
    <property type="component" value="Unassembled WGS sequence"/>
</dbReference>
<feature type="region of interest" description="Disordered" evidence="3">
    <location>
        <begin position="208"/>
        <end position="282"/>
    </location>
</feature>
<protein>
    <submittedName>
        <fullName evidence="4">Uncharacterized protein</fullName>
    </submittedName>
</protein>
<evidence type="ECO:0000256" key="1">
    <source>
        <dbReference type="ARBA" id="ARBA00004123"/>
    </source>
</evidence>
<gene>
    <name evidence="4" type="primary">RvY_02416-1</name>
    <name evidence="4" type="synonym">RvY_02416.1</name>
    <name evidence="4" type="ORF">RvY_02416</name>
</gene>
<evidence type="ECO:0000256" key="3">
    <source>
        <dbReference type="SAM" id="MobiDB-lite"/>
    </source>
</evidence>
<evidence type="ECO:0000313" key="4">
    <source>
        <dbReference type="EMBL" id="GAU89924.1"/>
    </source>
</evidence>
<organism evidence="4 5">
    <name type="scientific">Ramazzottius varieornatus</name>
    <name type="common">Water bear</name>
    <name type="synonym">Tardigrade</name>
    <dbReference type="NCBI Taxonomy" id="947166"/>
    <lineage>
        <taxon>Eukaryota</taxon>
        <taxon>Metazoa</taxon>
        <taxon>Ecdysozoa</taxon>
        <taxon>Tardigrada</taxon>
        <taxon>Eutardigrada</taxon>
        <taxon>Parachela</taxon>
        <taxon>Hypsibioidea</taxon>
        <taxon>Ramazzottiidae</taxon>
        <taxon>Ramazzottius</taxon>
    </lineage>
</organism>
<proteinExistence type="predicted"/>
<reference evidence="4 5" key="1">
    <citation type="journal article" date="2016" name="Nat. Commun.">
        <title>Extremotolerant tardigrade genome and improved radiotolerance of human cultured cells by tardigrade-unique protein.</title>
        <authorList>
            <person name="Hashimoto T."/>
            <person name="Horikawa D.D."/>
            <person name="Saito Y."/>
            <person name="Kuwahara H."/>
            <person name="Kozuka-Hata H."/>
            <person name="Shin-I T."/>
            <person name="Minakuchi Y."/>
            <person name="Ohishi K."/>
            <person name="Motoyama A."/>
            <person name="Aizu T."/>
            <person name="Enomoto A."/>
            <person name="Kondo K."/>
            <person name="Tanaka S."/>
            <person name="Hara Y."/>
            <person name="Koshikawa S."/>
            <person name="Sagara H."/>
            <person name="Miura T."/>
            <person name="Yokobori S."/>
            <person name="Miyagawa K."/>
            <person name="Suzuki Y."/>
            <person name="Kubo T."/>
            <person name="Oyama M."/>
            <person name="Kohara Y."/>
            <person name="Fujiyama A."/>
            <person name="Arakawa K."/>
            <person name="Katayama T."/>
            <person name="Toyoda A."/>
            <person name="Kunieda T."/>
        </authorList>
    </citation>
    <scope>NUCLEOTIDE SEQUENCE [LARGE SCALE GENOMIC DNA]</scope>
    <source>
        <strain evidence="4 5">YOKOZUNA-1</strain>
    </source>
</reference>
<keyword evidence="5" id="KW-1185">Reference proteome</keyword>
<keyword evidence="2" id="KW-0539">Nucleus</keyword>
<feature type="compositionally biased region" description="Polar residues" evidence="3">
    <location>
        <begin position="50"/>
        <end position="59"/>
    </location>
</feature>
<name>A0A1D1UJL7_RAMVA</name>
<feature type="compositionally biased region" description="Low complexity" evidence="3">
    <location>
        <begin position="209"/>
        <end position="236"/>
    </location>
</feature>
<dbReference type="InterPro" id="IPR040308">
    <property type="entry name" value="HAPR1"/>
</dbReference>
<dbReference type="PANTHER" id="PTHR31624:SF4">
    <property type="entry name" value="CHROMOSOME 16 OPEN READING FRAME 72"/>
    <property type="match status" value="1"/>
</dbReference>
<dbReference type="InterPro" id="IPR029196">
    <property type="entry name" value="HAPSTR1-like"/>
</dbReference>
<sequence>MADKKGRIPRSRLEEPDDSLEDFELDLLYGDNTVEESRSTRRHSSPEVHPTSSSRSSDNFPEFNARTWALFQDAAASTSRLYQTRASGRDALWYDFGNAASSISLLYKESSEQQQRAYDLGYREGVDKAYSELMEWLVQDPMYHPRKNIRAEDLVAFIYSPKNRAVFNAKLRNTKPTSERQPSSPKADYQVRDFQTFRDALHVSSLDASMSRVSVNRSPSRSTGHSGSPPRSRPSPVDLHTFVTEEFRRHKRSNSSAFSYEMDQDESYHERSPKRSRFSPSQ</sequence>
<dbReference type="Pfam" id="PF15251">
    <property type="entry name" value="TAPR1-like"/>
    <property type="match status" value="1"/>
</dbReference>
<comment type="caution">
    <text evidence="4">The sequence shown here is derived from an EMBL/GenBank/DDBJ whole genome shotgun (WGS) entry which is preliminary data.</text>
</comment>
<feature type="compositionally biased region" description="Basic and acidic residues" evidence="3">
    <location>
        <begin position="1"/>
        <end position="14"/>
    </location>
</feature>
<dbReference type="EMBL" id="BDGG01000001">
    <property type="protein sequence ID" value="GAU89924.1"/>
    <property type="molecule type" value="Genomic_DNA"/>
</dbReference>
<comment type="subcellular location">
    <subcellularLocation>
        <location evidence="1">Nucleus</location>
    </subcellularLocation>
</comment>
<feature type="compositionally biased region" description="Acidic residues" evidence="3">
    <location>
        <begin position="15"/>
        <end position="25"/>
    </location>
</feature>
<evidence type="ECO:0000256" key="2">
    <source>
        <dbReference type="ARBA" id="ARBA00023242"/>
    </source>
</evidence>